<feature type="domain" description="Cyclic nucleotide-binding" evidence="2">
    <location>
        <begin position="67"/>
        <end position="201"/>
    </location>
</feature>
<feature type="compositionally biased region" description="Basic and acidic residues" evidence="1">
    <location>
        <begin position="1"/>
        <end position="20"/>
    </location>
</feature>
<feature type="compositionally biased region" description="Low complexity" evidence="1">
    <location>
        <begin position="373"/>
        <end position="394"/>
    </location>
</feature>
<proteinExistence type="predicted"/>
<feature type="region of interest" description="Disordered" evidence="1">
    <location>
        <begin position="362"/>
        <end position="398"/>
    </location>
</feature>
<dbReference type="SUPFAM" id="SSF51206">
    <property type="entry name" value="cAMP-binding domain-like"/>
    <property type="match status" value="3"/>
</dbReference>
<dbReference type="AlphaFoldDB" id="A0AAE0L863"/>
<evidence type="ECO:0000256" key="1">
    <source>
        <dbReference type="SAM" id="MobiDB-lite"/>
    </source>
</evidence>
<evidence type="ECO:0000259" key="2">
    <source>
        <dbReference type="PROSITE" id="PS50042"/>
    </source>
</evidence>
<reference evidence="3 4" key="1">
    <citation type="journal article" date="2015" name="Genome Biol. Evol.">
        <title>Comparative Genomics of a Bacterivorous Green Alga Reveals Evolutionary Causalities and Consequences of Phago-Mixotrophic Mode of Nutrition.</title>
        <authorList>
            <person name="Burns J.A."/>
            <person name="Paasch A."/>
            <person name="Narechania A."/>
            <person name="Kim E."/>
        </authorList>
    </citation>
    <scope>NUCLEOTIDE SEQUENCE [LARGE SCALE GENOMIC DNA]</scope>
    <source>
        <strain evidence="3 4">PLY_AMNH</strain>
    </source>
</reference>
<name>A0AAE0L863_9CHLO</name>
<feature type="domain" description="Cyclic nucleotide-binding" evidence="2">
    <location>
        <begin position="246"/>
        <end position="326"/>
    </location>
</feature>
<organism evidence="3 4">
    <name type="scientific">Cymbomonas tetramitiformis</name>
    <dbReference type="NCBI Taxonomy" id="36881"/>
    <lineage>
        <taxon>Eukaryota</taxon>
        <taxon>Viridiplantae</taxon>
        <taxon>Chlorophyta</taxon>
        <taxon>Pyramimonadophyceae</taxon>
        <taxon>Pyramimonadales</taxon>
        <taxon>Pyramimonadaceae</taxon>
        <taxon>Cymbomonas</taxon>
    </lineage>
</organism>
<dbReference type="Gene3D" id="2.60.120.10">
    <property type="entry name" value="Jelly Rolls"/>
    <property type="match status" value="3"/>
</dbReference>
<sequence length="655" mass="72348">MSFKDAMRRMQSVKDVKKSSNMDTDQDEIKHDNIVSEMLARLLSIPAPERTEREQEELVAWCVMLPFFNQLSRRAVGDIIANTKYKRIAKKSIITREGSSGNTLFVLIGGEMSVYRNQTGKEPVHDSSHGNLTYRDTAKTVTMREVAQDEERQLDVGTKIATVTAPDAVGELALLREKDKRKATIIAHDGAEILLISRSNYMACCRKYGNVLYMPKRFVEILQNPVGRRCLEDTTLVADILRTLRFFQSLPEKAMRTLAGKVQIVTQGRNQRIYQKGGPVDALYVVLQGTAHCYNPNERRKMEMAETCGELSEAQLELLTSERPKTPDSLSQANGETPTALLRFQRNAKAVVAANTAGLLHPSLDVKEGGKSGPSSPSKGGPNSPSGQSGPNSPAADTIRRRRGSVFAAGIAGSQLQLLRDKRGSIVPLNPDYPKPSTENPSLPNLHLPQAVKAAVIARMTEHSKPKEKEVFFKTQRSGDIFGERCLIDVHLGQDDDIQVRPDSAISGAEGCLLLVLSKEDYMQTPADVRENVAKLAQQVLLRKLLMIPPHERVKEDARSIMQLTSSSTFLGSLDSKLALRLCTFATYMKIEEDEPVFLQGDTAENFYVIISGSCSVNVLPMPDVPGMHRQLARLHRENGHVCPPPQLSPSPACA</sequence>
<evidence type="ECO:0000313" key="3">
    <source>
        <dbReference type="EMBL" id="KAK3275447.1"/>
    </source>
</evidence>
<keyword evidence="4" id="KW-1185">Reference proteome</keyword>
<dbReference type="PANTHER" id="PTHR23011:SF28">
    <property type="entry name" value="CYCLIC NUCLEOTIDE-BINDING DOMAIN CONTAINING PROTEIN"/>
    <property type="match status" value="1"/>
</dbReference>
<protein>
    <recommendedName>
        <fullName evidence="2">Cyclic nucleotide-binding domain-containing protein</fullName>
    </recommendedName>
</protein>
<dbReference type="PROSITE" id="PS50042">
    <property type="entry name" value="CNMP_BINDING_3"/>
    <property type="match status" value="3"/>
</dbReference>
<dbReference type="InterPro" id="IPR000595">
    <property type="entry name" value="cNMP-bd_dom"/>
</dbReference>
<dbReference type="InterPro" id="IPR018490">
    <property type="entry name" value="cNMP-bd_dom_sf"/>
</dbReference>
<dbReference type="Proteomes" id="UP001190700">
    <property type="component" value="Unassembled WGS sequence"/>
</dbReference>
<gene>
    <name evidence="3" type="ORF">CYMTET_16424</name>
</gene>
<comment type="caution">
    <text evidence="3">The sequence shown here is derived from an EMBL/GenBank/DDBJ whole genome shotgun (WGS) entry which is preliminary data.</text>
</comment>
<dbReference type="CDD" id="cd00038">
    <property type="entry name" value="CAP_ED"/>
    <property type="match status" value="1"/>
</dbReference>
<accession>A0AAE0L863</accession>
<feature type="domain" description="Cyclic nucleotide-binding" evidence="2">
    <location>
        <begin position="570"/>
        <end position="617"/>
    </location>
</feature>
<feature type="region of interest" description="Disordered" evidence="1">
    <location>
        <begin position="1"/>
        <end position="25"/>
    </location>
</feature>
<evidence type="ECO:0000313" key="4">
    <source>
        <dbReference type="Proteomes" id="UP001190700"/>
    </source>
</evidence>
<dbReference type="EMBL" id="LGRX02007223">
    <property type="protein sequence ID" value="KAK3275447.1"/>
    <property type="molecule type" value="Genomic_DNA"/>
</dbReference>
<dbReference type="PANTHER" id="PTHR23011">
    <property type="entry name" value="CYCLIC NUCLEOTIDE-BINDING DOMAIN CONTAINING PROTEIN"/>
    <property type="match status" value="1"/>
</dbReference>
<dbReference type="InterPro" id="IPR014710">
    <property type="entry name" value="RmlC-like_jellyroll"/>
</dbReference>